<dbReference type="HOGENOM" id="CLU_1674039_0_0_2"/>
<reference evidence="4 6" key="3">
    <citation type="journal article" date="2014" name="PLoS Genet.">
        <title>Phylogenetically driven sequencing of extremely halophilic archaea reveals strategies for static and dynamic osmo-response.</title>
        <authorList>
            <person name="Becker E.A."/>
            <person name="Seitzer P.M."/>
            <person name="Tritt A."/>
            <person name="Larsen D."/>
            <person name="Krusor M."/>
            <person name="Yao A.I."/>
            <person name="Wu D."/>
            <person name="Madern D."/>
            <person name="Eisen J.A."/>
            <person name="Darling A.E."/>
            <person name="Facciotti M.T."/>
        </authorList>
    </citation>
    <scope>NUCLEOTIDE SEQUENCE [LARGE SCALE GENOMIC DNA]</scope>
    <source>
        <strain evidence="4 6">DSM 15624</strain>
    </source>
</reference>
<feature type="compositionally biased region" description="Acidic residues" evidence="1">
    <location>
        <begin position="93"/>
        <end position="102"/>
    </location>
</feature>
<feature type="region of interest" description="Disordered" evidence="1">
    <location>
        <begin position="83"/>
        <end position="112"/>
    </location>
</feature>
<dbReference type="Proteomes" id="UP000011593">
    <property type="component" value="Unassembled WGS sequence"/>
</dbReference>
<feature type="transmembrane region" description="Helical" evidence="2">
    <location>
        <begin position="6"/>
        <end position="26"/>
    </location>
</feature>
<organism evidence="3 5">
    <name type="scientific">Natrinema pellirubrum (strain DSM 15624 / CIP 106293 / JCM 10476 / NCIMB 786 / 157)</name>
    <dbReference type="NCBI Taxonomy" id="797303"/>
    <lineage>
        <taxon>Archaea</taxon>
        <taxon>Methanobacteriati</taxon>
        <taxon>Methanobacteriota</taxon>
        <taxon>Stenosarchaea group</taxon>
        <taxon>Halobacteria</taxon>
        <taxon>Halobacteriales</taxon>
        <taxon>Natrialbaceae</taxon>
        <taxon>Natrinema</taxon>
    </lineage>
</organism>
<proteinExistence type="predicted"/>
<geneLocation type="plasmid" evidence="3 5">
    <name>pNATPE02</name>
</geneLocation>
<dbReference type="AlphaFoldDB" id="L0JU71"/>
<dbReference type="Proteomes" id="UP000010843">
    <property type="component" value="Plasmid pNATPE02"/>
</dbReference>
<evidence type="ECO:0008006" key="7">
    <source>
        <dbReference type="Google" id="ProtNLM"/>
    </source>
</evidence>
<dbReference type="GeneID" id="14336124"/>
<dbReference type="EMBL" id="CP003374">
    <property type="protein sequence ID" value="AGB33946.1"/>
    <property type="molecule type" value="Genomic_DNA"/>
</dbReference>
<reference evidence="3" key="1">
    <citation type="submission" date="2012-02" db="EMBL/GenBank/DDBJ databases">
        <title>Complete sequence of plasmid 2 of Natrinema pellirubrum DSM 15624.</title>
        <authorList>
            <consortium name="US DOE Joint Genome Institute"/>
            <person name="Lucas S."/>
            <person name="Han J."/>
            <person name="Lapidus A."/>
            <person name="Cheng J.-F."/>
            <person name="Goodwin L."/>
            <person name="Pitluck S."/>
            <person name="Peters L."/>
            <person name="Teshima H."/>
            <person name="Detter J.C."/>
            <person name="Han C."/>
            <person name="Tapia R."/>
            <person name="Land M."/>
            <person name="Hauser L."/>
            <person name="Kyrpides N."/>
            <person name="Ivanova N."/>
            <person name="Pagani I."/>
            <person name="Sproer C."/>
            <person name="Anderson I."/>
            <person name="Woyke T."/>
        </authorList>
    </citation>
    <scope>NUCLEOTIDE SEQUENCE</scope>
    <source>
        <strain evidence="3">DSM 15624</strain>
        <plasmid evidence="3">pNATPE02</plasmid>
    </source>
</reference>
<accession>L0JU71</accession>
<evidence type="ECO:0000313" key="4">
    <source>
        <dbReference type="EMBL" id="ELY69132.1"/>
    </source>
</evidence>
<sequence length="157" mass="17383">MADPLAHWNDILTILAFAVAATTGYFQIQDFRKRPAQPSLIHAINPEFRSRSLGESDGLREASFNFSVEMENKGRNGFSVSRVTFTPQHGDPAEVELQDGEQSDATQFDGHASRELSFRGTTTLPNSHPDEIVATIEVETPAGNDSLQTTFTCLERR</sequence>
<reference evidence="5" key="2">
    <citation type="submission" date="2012-02" db="EMBL/GenBank/DDBJ databases">
        <title>Complete sequence of plasmid 2 of Natrinema pellirubrum DSM 15624.</title>
        <authorList>
            <person name="Lucas S."/>
            <person name="Han J."/>
            <person name="Lapidus A."/>
            <person name="Cheng J.-F."/>
            <person name="Goodwin L."/>
            <person name="Pitluck S."/>
            <person name="Peters L."/>
            <person name="Teshima H."/>
            <person name="Detter J.C."/>
            <person name="Han C."/>
            <person name="Tapia R."/>
            <person name="Land M."/>
            <person name="Hauser L."/>
            <person name="Kyrpides N."/>
            <person name="Ivanova N."/>
            <person name="Pagani I."/>
            <person name="Sproer C."/>
            <person name="Anderson I."/>
            <person name="Woyke T."/>
        </authorList>
    </citation>
    <scope>NUCLEOTIDE SEQUENCE [LARGE SCALE GENOMIC DNA]</scope>
    <source>
        <strain evidence="5">DSM 15624 / JCM 10476 / NCIMB 786</strain>
        <plasmid evidence="5">pNATPE02</plasmid>
    </source>
</reference>
<dbReference type="OrthoDB" id="373187at2157"/>
<evidence type="ECO:0000256" key="1">
    <source>
        <dbReference type="SAM" id="MobiDB-lite"/>
    </source>
</evidence>
<keyword evidence="3" id="KW-0614">Plasmid</keyword>
<keyword evidence="2" id="KW-0472">Membrane</keyword>
<protein>
    <recommendedName>
        <fullName evidence="7">DUF1616 domain-containing protein</fullName>
    </recommendedName>
</protein>
<evidence type="ECO:0000313" key="5">
    <source>
        <dbReference type="Proteomes" id="UP000010843"/>
    </source>
</evidence>
<evidence type="ECO:0000313" key="3">
    <source>
        <dbReference type="EMBL" id="AGB33946.1"/>
    </source>
</evidence>
<dbReference type="RefSeq" id="WP_006183458.1">
    <property type="nucleotide sequence ID" value="NC_019963.1"/>
</dbReference>
<name>L0JU71_NATP1</name>
<gene>
    <name evidence="3" type="ordered locus">Natpe_4242</name>
    <name evidence="4" type="ORF">C488_20632</name>
</gene>
<keyword evidence="6" id="KW-1185">Reference proteome</keyword>
<evidence type="ECO:0000313" key="6">
    <source>
        <dbReference type="Proteomes" id="UP000011593"/>
    </source>
</evidence>
<dbReference type="EMBL" id="AOIE01000123">
    <property type="protein sequence ID" value="ELY69132.1"/>
    <property type="molecule type" value="Genomic_DNA"/>
</dbReference>
<keyword evidence="2" id="KW-0812">Transmembrane</keyword>
<keyword evidence="2" id="KW-1133">Transmembrane helix</keyword>
<evidence type="ECO:0000256" key="2">
    <source>
        <dbReference type="SAM" id="Phobius"/>
    </source>
</evidence>
<dbReference type="KEGG" id="npe:Natpe_4242"/>